<feature type="domain" description="RecX third three-helical" evidence="7">
    <location>
        <begin position="205"/>
        <end position="251"/>
    </location>
</feature>
<evidence type="ECO:0000256" key="4">
    <source>
        <dbReference type="ARBA" id="ARBA00022490"/>
    </source>
</evidence>
<dbReference type="Pfam" id="PF21982">
    <property type="entry name" value="RecX_HTH1"/>
    <property type="match status" value="1"/>
</dbReference>
<comment type="similarity">
    <text evidence="2 5">Belongs to the RecX family.</text>
</comment>
<dbReference type="PANTHER" id="PTHR33602:SF1">
    <property type="entry name" value="REGULATORY PROTEIN RECX FAMILY PROTEIN"/>
    <property type="match status" value="1"/>
</dbReference>
<evidence type="ECO:0000259" key="7">
    <source>
        <dbReference type="Pfam" id="PF21981"/>
    </source>
</evidence>
<dbReference type="GO" id="GO:0006282">
    <property type="term" value="P:regulation of DNA repair"/>
    <property type="evidence" value="ECO:0007669"/>
    <property type="project" value="UniProtKB-UniRule"/>
</dbReference>
<evidence type="ECO:0000256" key="2">
    <source>
        <dbReference type="ARBA" id="ARBA00009695"/>
    </source>
</evidence>
<keyword evidence="4 5" id="KW-0963">Cytoplasm</keyword>
<protein>
    <recommendedName>
        <fullName evidence="3 5">Regulatory protein RecX</fullName>
    </recommendedName>
</protein>
<feature type="domain" description="RecX first three-helical" evidence="8">
    <location>
        <begin position="53"/>
        <end position="92"/>
    </location>
</feature>
<dbReference type="InterPro" id="IPR003783">
    <property type="entry name" value="Regulatory_RecX"/>
</dbReference>
<dbReference type="InterPro" id="IPR053924">
    <property type="entry name" value="RecX_HTH_2nd"/>
</dbReference>
<accession>A0A263BTP4</accession>
<dbReference type="InterPro" id="IPR053925">
    <property type="entry name" value="RecX_HTH_3rd"/>
</dbReference>
<dbReference type="Gene3D" id="1.10.10.10">
    <property type="entry name" value="Winged helix-like DNA-binding domain superfamily/Winged helix DNA-binding domain"/>
    <property type="match status" value="4"/>
</dbReference>
<evidence type="ECO:0000256" key="3">
    <source>
        <dbReference type="ARBA" id="ARBA00018111"/>
    </source>
</evidence>
<dbReference type="HAMAP" id="MF_01114">
    <property type="entry name" value="RecX"/>
    <property type="match status" value="1"/>
</dbReference>
<proteinExistence type="inferred from homology"/>
<dbReference type="PANTHER" id="PTHR33602">
    <property type="entry name" value="REGULATORY PROTEIN RECX FAMILY PROTEIN"/>
    <property type="match status" value="1"/>
</dbReference>
<dbReference type="InterPro" id="IPR053926">
    <property type="entry name" value="RecX_HTH_1st"/>
</dbReference>
<evidence type="ECO:0000256" key="1">
    <source>
        <dbReference type="ARBA" id="ARBA00004496"/>
    </source>
</evidence>
<evidence type="ECO:0000256" key="5">
    <source>
        <dbReference type="HAMAP-Rule" id="MF_01114"/>
    </source>
</evidence>
<organism evidence="9 10">
    <name type="scientific">Lottiidibacillus patelloidae</name>
    <dbReference type="NCBI Taxonomy" id="2670334"/>
    <lineage>
        <taxon>Bacteria</taxon>
        <taxon>Bacillati</taxon>
        <taxon>Bacillota</taxon>
        <taxon>Bacilli</taxon>
        <taxon>Bacillales</taxon>
        <taxon>Bacillaceae</taxon>
        <taxon>Lottiidibacillus</taxon>
    </lineage>
</organism>
<dbReference type="GO" id="GO:0005737">
    <property type="term" value="C:cytoplasm"/>
    <property type="evidence" value="ECO:0007669"/>
    <property type="project" value="UniProtKB-SubCell"/>
</dbReference>
<gene>
    <name evidence="5" type="primary">recX</name>
    <name evidence="9" type="ORF">CIB95_09870</name>
</gene>
<evidence type="ECO:0000259" key="8">
    <source>
        <dbReference type="Pfam" id="PF21982"/>
    </source>
</evidence>
<dbReference type="Pfam" id="PF02631">
    <property type="entry name" value="RecX_HTH2"/>
    <property type="match status" value="1"/>
</dbReference>
<dbReference type="EMBL" id="NPIA01000004">
    <property type="protein sequence ID" value="OZM57103.1"/>
    <property type="molecule type" value="Genomic_DNA"/>
</dbReference>
<dbReference type="NCBIfam" id="NF010733">
    <property type="entry name" value="PRK14135.1"/>
    <property type="match status" value="1"/>
</dbReference>
<dbReference type="AlphaFoldDB" id="A0A263BTP4"/>
<dbReference type="InterPro" id="IPR036388">
    <property type="entry name" value="WH-like_DNA-bd_sf"/>
</dbReference>
<dbReference type="Proteomes" id="UP000217083">
    <property type="component" value="Unassembled WGS sequence"/>
</dbReference>
<keyword evidence="10" id="KW-1185">Reference proteome</keyword>
<feature type="domain" description="RecX third three-helical" evidence="7">
    <location>
        <begin position="146"/>
        <end position="193"/>
    </location>
</feature>
<reference evidence="9 10" key="2">
    <citation type="submission" date="2017-09" db="EMBL/GenBank/DDBJ databases">
        <title>Bacillus patelloidae sp. nov., isolated from the intestinal tract of a marine limpet.</title>
        <authorList>
            <person name="Liu R."/>
            <person name="Dong C."/>
            <person name="Shao Z."/>
        </authorList>
    </citation>
    <scope>NUCLEOTIDE SEQUENCE [LARGE SCALE GENOMIC DNA]</scope>
    <source>
        <strain evidence="9 10">SA5d-4</strain>
    </source>
</reference>
<comment type="subcellular location">
    <subcellularLocation>
        <location evidence="1 5">Cytoplasm</location>
    </subcellularLocation>
</comment>
<sequence length="258" mass="30866">MERFNIFIKKNEQESYAFSVDQDVLITFGLRKGMEIDNKLINEILYKDEIKKAYNQSLNYLSYRMRSAHEVSVYLKKKEVEPHIIDEVIEKLFSYNFLNDLDFAKAYVRSKKNTSVKGPTVIKNELKEKGVSQLNIDEGLKEYSYEEQLEKAKMFAEKKIAKEENRRSMKELKDKVGQTLQMKGFSRDIINEVFNEISVEKTENEEREALEFHGRKAHRKYQGYDGWEYEQKMKTYLLRKRFSYDLIQQFISEMKDED</sequence>
<evidence type="ECO:0000313" key="9">
    <source>
        <dbReference type="EMBL" id="OZM57103.1"/>
    </source>
</evidence>
<feature type="domain" description="RecX second three-helical" evidence="6">
    <location>
        <begin position="99"/>
        <end position="140"/>
    </location>
</feature>
<evidence type="ECO:0000259" key="6">
    <source>
        <dbReference type="Pfam" id="PF02631"/>
    </source>
</evidence>
<name>A0A263BTP4_9BACI</name>
<reference evidence="10" key="1">
    <citation type="submission" date="2017-08" db="EMBL/GenBank/DDBJ databases">
        <authorList>
            <person name="Huang Z."/>
        </authorList>
    </citation>
    <scope>NUCLEOTIDE SEQUENCE [LARGE SCALE GENOMIC DNA]</scope>
    <source>
        <strain evidence="10">SA5d-4</strain>
    </source>
</reference>
<evidence type="ECO:0000313" key="10">
    <source>
        <dbReference type="Proteomes" id="UP000217083"/>
    </source>
</evidence>
<comment type="function">
    <text evidence="5">Modulates RecA activity.</text>
</comment>
<dbReference type="Pfam" id="PF21981">
    <property type="entry name" value="RecX_HTH3"/>
    <property type="match status" value="2"/>
</dbReference>
<comment type="caution">
    <text evidence="9">The sequence shown here is derived from an EMBL/GenBank/DDBJ whole genome shotgun (WGS) entry which is preliminary data.</text>
</comment>